<dbReference type="EC" id="2.7.7.48" evidence="1"/>
<dbReference type="GO" id="GO:0031380">
    <property type="term" value="C:nuclear RNA-directed RNA polymerase complex"/>
    <property type="evidence" value="ECO:0007669"/>
    <property type="project" value="TreeGrafter"/>
</dbReference>
<protein>
    <recommendedName>
        <fullName evidence="1">RNA-dependent RNA polymerase</fullName>
        <ecNumber evidence="1">2.7.7.48</ecNumber>
    </recommendedName>
</protein>
<keyword evidence="1" id="KW-0548">Nucleotidyltransferase</keyword>
<dbReference type="Proteomes" id="UP000800097">
    <property type="component" value="Unassembled WGS sequence"/>
</dbReference>
<sequence>MQQPPLFKKPSLDMARSYKAPSANTSFNTSFNSNSNTVWSFHHTQGTQETAATSFNSDFGNIDHNSAKATRSSSTTLGSLEDQDLLEGIRRFEANSPREGGHFHRPSTATTRSSTTYGSIDEDALIGLPSNKPAKPTDRSVPRTPSRSKHTSSTGAPSPSKTLSSLKNLNPVTPSKSGSPLKTRTSAHKSASVERMATTNDSPSLTSWRIRNIPSFNLFVDDIDDSLEDYPYFILFISLRVALERNMSLKDLMKGLDPRVAEADQESFWAHVEGRTGITPSFRESRKIWAAAKDDFDCYSFKGTVRFNPKFKSKDREPFFNLNLSPIKKEDSCRLQRNFGADRFLYLTFPSMDTKVEVEKRWQEWFLREHSFLGRKWRAFYVKSEKKAKSTRDKKEAKSTRVEKENILRVVLFATEGLQITTPCSIADMLNWFFPFEHNQNQSICKAFARLDLALSTTVPTLVFKPSQVRNVRDIVADGLLEDTRFNDHSLHWSEIEGKPAVMNDGCSLISLGAAQEIWRLYKKRTGRNERMPTAFQARIGGAKGLWVVSPEAPRSATETLPIWIEISESQLKLQPHPEDLLDEKFDPVRLTFDVNDYSRMPTPSDLHTSFISIMVDRGVPVAAIERAMNDHLDIERTELLEMLEDNQKTYNWVHRQSNTVQNLEDMTWQAGLPASLRDKVKLLIEGGFDPREEPYLGSMLSSLIREEHLDEEKKLRIPLAKSTNMFGIADPLGVLAPGEVHVQFSGFFEILETEESFLSLENIEVLIARQPACRRSDIQKARAVAHPSLSYLVDVIVFPSRGQYPMAGKLQGGDYDGDRFWVCWEEDLVRPFKNAPAPTQALDHTRYGIQQDTTKLREIMPPDDAFLTGGGNSPWVDEFLRKACEFRLRRDMLGKVTKYHEKRAYQENRIYSETLDALCDMHDLLVDALKQGYMFSEQDFEKTKQRLKLPRELPIPTYEEAMDAAAKKEPQREDWEFKKHNAIDYLYFLVVKKHHRETHQLVEKRLSKEVADDEAVSYLYRREISKCNVAINFELSGLKRRFEPVYRHWNAAFGGGNNDLSSEEKGAAIAKCYNLYEAIKPENDDLPEIKMWTQSYLSENMTLWPFLKASALYATYPKKWNFVYRMAGEYIAMLKAYRSEFRSLRTITGPIYSMLRPRLPPNPVHEDLRGSDMEEKDEDDDSFVTPMEE</sequence>
<dbReference type="Pfam" id="PF05183">
    <property type="entry name" value="RdRP"/>
    <property type="match status" value="1"/>
</dbReference>
<keyword evidence="5" id="KW-1185">Reference proteome</keyword>
<evidence type="ECO:0000256" key="2">
    <source>
        <dbReference type="SAM" id="MobiDB-lite"/>
    </source>
</evidence>
<dbReference type="InterPro" id="IPR057596">
    <property type="entry name" value="RDRP_core"/>
</dbReference>
<evidence type="ECO:0000313" key="5">
    <source>
        <dbReference type="Proteomes" id="UP000800097"/>
    </source>
</evidence>
<dbReference type="GeneID" id="54548692"/>
<feature type="domain" description="RDRP core" evidence="3">
    <location>
        <begin position="323"/>
        <end position="989"/>
    </location>
</feature>
<dbReference type="GO" id="GO:0030422">
    <property type="term" value="P:siRNA processing"/>
    <property type="evidence" value="ECO:0007669"/>
    <property type="project" value="TreeGrafter"/>
</dbReference>
<accession>A0A6A6JKU6</accession>
<keyword evidence="1" id="KW-0696">RNA-directed RNA polymerase</keyword>
<reference evidence="4" key="1">
    <citation type="journal article" date="2020" name="Stud. Mycol.">
        <title>101 Dothideomycetes genomes: a test case for predicting lifestyles and emergence of pathogens.</title>
        <authorList>
            <person name="Haridas S."/>
            <person name="Albert R."/>
            <person name="Binder M."/>
            <person name="Bloem J."/>
            <person name="Labutti K."/>
            <person name="Salamov A."/>
            <person name="Andreopoulos B."/>
            <person name="Baker S."/>
            <person name="Barry K."/>
            <person name="Bills G."/>
            <person name="Bluhm B."/>
            <person name="Cannon C."/>
            <person name="Castanera R."/>
            <person name="Culley D."/>
            <person name="Daum C."/>
            <person name="Ezra D."/>
            <person name="Gonzalez J."/>
            <person name="Henrissat B."/>
            <person name="Kuo A."/>
            <person name="Liang C."/>
            <person name="Lipzen A."/>
            <person name="Lutzoni F."/>
            <person name="Magnuson J."/>
            <person name="Mondo S."/>
            <person name="Nolan M."/>
            <person name="Ohm R."/>
            <person name="Pangilinan J."/>
            <person name="Park H.-J."/>
            <person name="Ramirez L."/>
            <person name="Alfaro M."/>
            <person name="Sun H."/>
            <person name="Tritt A."/>
            <person name="Yoshinaga Y."/>
            <person name="Zwiers L.-H."/>
            <person name="Turgeon B."/>
            <person name="Goodwin S."/>
            <person name="Spatafora J."/>
            <person name="Crous P."/>
            <person name="Grigoriev I."/>
        </authorList>
    </citation>
    <scope>NUCLEOTIDE SEQUENCE</scope>
    <source>
        <strain evidence="4">CBS 379.55</strain>
    </source>
</reference>
<proteinExistence type="inferred from homology"/>
<feature type="compositionally biased region" description="Polar residues" evidence="2">
    <location>
        <begin position="54"/>
        <end position="78"/>
    </location>
</feature>
<gene>
    <name evidence="4" type="ORF">EI97DRAFT_375602</name>
</gene>
<comment type="catalytic activity">
    <reaction evidence="1">
        <text>RNA(n) + a ribonucleoside 5'-triphosphate = RNA(n+1) + diphosphate</text>
        <dbReference type="Rhea" id="RHEA:21248"/>
        <dbReference type="Rhea" id="RHEA-COMP:14527"/>
        <dbReference type="Rhea" id="RHEA-COMP:17342"/>
        <dbReference type="ChEBI" id="CHEBI:33019"/>
        <dbReference type="ChEBI" id="CHEBI:61557"/>
        <dbReference type="ChEBI" id="CHEBI:140395"/>
        <dbReference type="EC" id="2.7.7.48"/>
    </reaction>
</comment>
<dbReference type="OrthoDB" id="10055769at2759"/>
<organism evidence="4 5">
    <name type="scientific">Westerdykella ornata</name>
    <dbReference type="NCBI Taxonomy" id="318751"/>
    <lineage>
        <taxon>Eukaryota</taxon>
        <taxon>Fungi</taxon>
        <taxon>Dikarya</taxon>
        <taxon>Ascomycota</taxon>
        <taxon>Pezizomycotina</taxon>
        <taxon>Dothideomycetes</taxon>
        <taxon>Pleosporomycetidae</taxon>
        <taxon>Pleosporales</taxon>
        <taxon>Sporormiaceae</taxon>
        <taxon>Westerdykella</taxon>
    </lineage>
</organism>
<dbReference type="RefSeq" id="XP_033654750.1">
    <property type="nucleotide sequence ID" value="XM_033795517.1"/>
</dbReference>
<feature type="region of interest" description="Disordered" evidence="2">
    <location>
        <begin position="54"/>
        <end position="82"/>
    </location>
</feature>
<name>A0A6A6JKU6_WESOR</name>
<keyword evidence="1" id="KW-0808">Transferase</keyword>
<dbReference type="GO" id="GO:0003968">
    <property type="term" value="F:RNA-directed RNA polymerase activity"/>
    <property type="evidence" value="ECO:0007669"/>
    <property type="project" value="UniProtKB-KW"/>
</dbReference>
<dbReference type="PANTHER" id="PTHR23079">
    <property type="entry name" value="RNA-DEPENDENT RNA POLYMERASE"/>
    <property type="match status" value="1"/>
</dbReference>
<dbReference type="PANTHER" id="PTHR23079:SF55">
    <property type="entry name" value="RNA-DIRECTED RNA POLYMERASE"/>
    <property type="match status" value="1"/>
</dbReference>
<feature type="region of interest" description="Disordered" evidence="2">
    <location>
        <begin position="94"/>
        <end position="200"/>
    </location>
</feature>
<evidence type="ECO:0000256" key="1">
    <source>
        <dbReference type="RuleBase" id="RU363098"/>
    </source>
</evidence>
<feature type="compositionally biased region" description="Basic and acidic residues" evidence="2">
    <location>
        <begin position="1165"/>
        <end position="1174"/>
    </location>
</feature>
<feature type="compositionally biased region" description="Low complexity" evidence="2">
    <location>
        <begin position="107"/>
        <end position="116"/>
    </location>
</feature>
<evidence type="ECO:0000259" key="3">
    <source>
        <dbReference type="Pfam" id="PF05183"/>
    </source>
</evidence>
<dbReference type="EMBL" id="ML986491">
    <property type="protein sequence ID" value="KAF2277211.1"/>
    <property type="molecule type" value="Genomic_DNA"/>
</dbReference>
<dbReference type="AlphaFoldDB" id="A0A6A6JKU6"/>
<comment type="similarity">
    <text evidence="1">Belongs to the RdRP family.</text>
</comment>
<feature type="compositionally biased region" description="Acidic residues" evidence="2">
    <location>
        <begin position="1175"/>
        <end position="1190"/>
    </location>
</feature>
<keyword evidence="1" id="KW-0694">RNA-binding</keyword>
<feature type="region of interest" description="Disordered" evidence="2">
    <location>
        <begin position="1163"/>
        <end position="1190"/>
    </location>
</feature>
<dbReference type="GO" id="GO:0003723">
    <property type="term" value="F:RNA binding"/>
    <property type="evidence" value="ECO:0007669"/>
    <property type="project" value="UniProtKB-KW"/>
</dbReference>
<dbReference type="InterPro" id="IPR007855">
    <property type="entry name" value="RDRP"/>
</dbReference>
<feature type="compositionally biased region" description="Polar residues" evidence="2">
    <location>
        <begin position="151"/>
        <end position="184"/>
    </location>
</feature>
<evidence type="ECO:0000313" key="4">
    <source>
        <dbReference type="EMBL" id="KAF2277211.1"/>
    </source>
</evidence>